<dbReference type="InterPro" id="IPR050198">
    <property type="entry name" value="Non-receptor_tyrosine_kinases"/>
</dbReference>
<comment type="similarity">
    <text evidence="10">Belongs to the protein kinase superfamily. Tyr protein kinase family.</text>
</comment>
<evidence type="ECO:0000256" key="6">
    <source>
        <dbReference type="ARBA" id="ARBA00051245"/>
    </source>
</evidence>
<gene>
    <name evidence="15" type="primary">LOC106163035</name>
</gene>
<dbReference type="InterPro" id="IPR017441">
    <property type="entry name" value="Protein_kinase_ATP_BS"/>
</dbReference>
<dbReference type="AlphaFoldDB" id="A0A1S3IDL8"/>
<dbReference type="Pfam" id="PF07714">
    <property type="entry name" value="PK_Tyr_Ser-Thr"/>
    <property type="match status" value="1"/>
</dbReference>
<evidence type="ECO:0000256" key="2">
    <source>
        <dbReference type="ARBA" id="ARBA00022741"/>
    </source>
</evidence>
<keyword evidence="3 10" id="KW-0418">Kinase</keyword>
<evidence type="ECO:0000256" key="5">
    <source>
        <dbReference type="ARBA" id="ARBA00023137"/>
    </source>
</evidence>
<dbReference type="PRINTS" id="PR00401">
    <property type="entry name" value="SH2DOMAIN"/>
</dbReference>
<dbReference type="PRINTS" id="PR00109">
    <property type="entry name" value="TYRKINASE"/>
</dbReference>
<dbReference type="OrthoDB" id="67310at2759"/>
<dbReference type="Gene3D" id="3.30.505.10">
    <property type="entry name" value="SH2 domain"/>
    <property type="match status" value="2"/>
</dbReference>
<dbReference type="InterPro" id="IPR011009">
    <property type="entry name" value="Kinase-like_dom_sf"/>
</dbReference>
<keyword evidence="4 9" id="KW-0067">ATP-binding</keyword>
<dbReference type="GeneID" id="106163035"/>
<feature type="repeat" description="ANK" evidence="7">
    <location>
        <begin position="199"/>
        <end position="231"/>
    </location>
</feature>
<dbReference type="KEGG" id="lak:106163035"/>
<dbReference type="RefSeq" id="XP_013395956.1">
    <property type="nucleotide sequence ID" value="XM_013540502.2"/>
</dbReference>
<evidence type="ECO:0000259" key="13">
    <source>
        <dbReference type="PROSITE" id="PS50011"/>
    </source>
</evidence>
<dbReference type="InterPro" id="IPR036770">
    <property type="entry name" value="Ankyrin_rpt-contain_sf"/>
</dbReference>
<dbReference type="PROSITE" id="PS00107">
    <property type="entry name" value="PROTEIN_KINASE_ATP"/>
    <property type="match status" value="1"/>
</dbReference>
<dbReference type="SUPFAM" id="SSF48403">
    <property type="entry name" value="Ankyrin repeat"/>
    <property type="match status" value="1"/>
</dbReference>
<evidence type="ECO:0000256" key="8">
    <source>
        <dbReference type="PROSITE-ProRule" id="PRU00191"/>
    </source>
</evidence>
<dbReference type="SMART" id="SM00252">
    <property type="entry name" value="SH2"/>
    <property type="match status" value="2"/>
</dbReference>
<dbReference type="OMA" id="RDPDYQN"/>
<dbReference type="Proteomes" id="UP000085678">
    <property type="component" value="Unplaced"/>
</dbReference>
<keyword evidence="7" id="KW-0040">ANK repeat</keyword>
<feature type="domain" description="SH2" evidence="12">
    <location>
        <begin position="59"/>
        <end position="151"/>
    </location>
</feature>
<evidence type="ECO:0000256" key="9">
    <source>
        <dbReference type="PROSITE-ProRule" id="PRU10141"/>
    </source>
</evidence>
<evidence type="ECO:0000256" key="10">
    <source>
        <dbReference type="RuleBase" id="RU362096"/>
    </source>
</evidence>
<dbReference type="InterPro" id="IPR000719">
    <property type="entry name" value="Prot_kinase_dom"/>
</dbReference>
<keyword evidence="2 9" id="KW-0547">Nucleotide-binding</keyword>
<dbReference type="Gene3D" id="3.30.200.20">
    <property type="entry name" value="Phosphorylase Kinase, domain 1"/>
    <property type="match status" value="1"/>
</dbReference>
<dbReference type="InterPro" id="IPR020635">
    <property type="entry name" value="Tyr_kinase_cat_dom"/>
</dbReference>
<sequence>MPKKGTKPSTEAARADQDYANEEFVSAKSLAEQLRKYSLEDLLTEDSKAETKENGDVAWFHGKMTRDTAEYILKKGGMVEGLFLVRESAKSPGDFVLSLVHGRKPSHYQITCSADTMFQIDEGPLIQGLEQLIKYYQSSANGLPTKLTTFCHAKPPPMSTRRAGRSNILHRAITEGNSAVVRKILSNFKCPDIDSKNEKGSTGLHIASFLGHDDIVLQLLTKGANVTVRDADGCTALQRACAGNHPNTIMLLIKTGGADPQDRCTTTGWVPLHEAAMHGHVECIRVLLAANAPCQPRNDSGDTPYHLAVQYDRQECIRIFEDYKPAPAKTHKSDWLHRNLDRQSAVGLLQRCGMSDGLFLVRPSLKHPGVYVLTMAQNGTAYNYEIRNVDQTGYFIDDGPYLESLDHVIQHYATRADGLPGRLITAIRSDETLKPLNIPLYSAKTLDDFSRPSLPPRPSDLAGQDQFPGTGNGDVPPPAPPIETIPKLGLQKMLSKSQELLSSSPPPPPPAISKIPKRGIMVNRTKSVDDTDDLGRPGTPPVLPPGDMLPKPPSTPEPDEEDKRKPVKMERKKKVWAKQRAAEQEEKVLNLIEPKRIKLRHELGQGEYGSVMKGEWTNPKGKKVEVAVKTLHEDNIQSGKQEFLREAKVMYGLKNECIVQLIGVCEGPPMMLVQELVPMGSMLDFLLDYPHKIRIKEDLELWAAQIACGMKYLETKGFVHRDLAARNILLASKKQAKISDFGLSRAVGAGSDYYRASAGGRWPVKWYAPESVNYGTFSHASDVWSYGVTLWEMFSFGEQPYGEMNGAQVIALIEKGGRLQIPERCPEKVYDIMLQCWDYDDKNRPTFQQLNEHFAMDPEYATTRDLVKGR</sequence>
<proteinExistence type="inferred from homology"/>
<dbReference type="PROSITE" id="PS50001">
    <property type="entry name" value="SH2"/>
    <property type="match status" value="2"/>
</dbReference>
<dbReference type="SMART" id="SM00248">
    <property type="entry name" value="ANK"/>
    <property type="match status" value="5"/>
</dbReference>
<dbReference type="Gene3D" id="1.10.510.10">
    <property type="entry name" value="Transferase(Phosphotransferase) domain 1"/>
    <property type="match status" value="1"/>
</dbReference>
<dbReference type="EC" id="2.7.10.2" evidence="10"/>
<feature type="compositionally biased region" description="Basic and acidic residues" evidence="11">
    <location>
        <begin position="526"/>
        <end position="535"/>
    </location>
</feature>
<dbReference type="PROSITE" id="PS50011">
    <property type="entry name" value="PROTEIN_KINASE_DOM"/>
    <property type="match status" value="1"/>
</dbReference>
<accession>A0A1S3IDL8</accession>
<evidence type="ECO:0000256" key="1">
    <source>
        <dbReference type="ARBA" id="ARBA00022679"/>
    </source>
</evidence>
<evidence type="ECO:0000256" key="7">
    <source>
        <dbReference type="PROSITE-ProRule" id="PRU00023"/>
    </source>
</evidence>
<dbReference type="Pfam" id="PF00017">
    <property type="entry name" value="SH2"/>
    <property type="match status" value="2"/>
</dbReference>
<dbReference type="PROSITE" id="PS50297">
    <property type="entry name" value="ANK_REP_REGION"/>
    <property type="match status" value="2"/>
</dbReference>
<dbReference type="InParanoid" id="A0A1S3IDL8"/>
<dbReference type="Gene3D" id="1.25.40.20">
    <property type="entry name" value="Ankyrin repeat-containing domain"/>
    <property type="match status" value="1"/>
</dbReference>
<dbReference type="InterPro" id="IPR000980">
    <property type="entry name" value="SH2"/>
</dbReference>
<keyword evidence="14" id="KW-1185">Reference proteome</keyword>
<feature type="binding site" evidence="9">
    <location>
        <position position="629"/>
    </location>
    <ligand>
        <name>ATP</name>
        <dbReference type="ChEBI" id="CHEBI:30616"/>
    </ligand>
</feature>
<dbReference type="GO" id="GO:0005524">
    <property type="term" value="F:ATP binding"/>
    <property type="evidence" value="ECO:0007669"/>
    <property type="project" value="UniProtKB-UniRule"/>
</dbReference>
<dbReference type="GO" id="GO:0004715">
    <property type="term" value="F:non-membrane spanning protein tyrosine kinase activity"/>
    <property type="evidence" value="ECO:0007669"/>
    <property type="project" value="UniProtKB-EC"/>
</dbReference>
<dbReference type="SUPFAM" id="SSF55550">
    <property type="entry name" value="SH2 domain"/>
    <property type="match status" value="2"/>
</dbReference>
<evidence type="ECO:0000259" key="12">
    <source>
        <dbReference type="PROSITE" id="PS50001"/>
    </source>
</evidence>
<feature type="region of interest" description="Disordered" evidence="11">
    <location>
        <begin position="447"/>
        <end position="578"/>
    </location>
</feature>
<feature type="repeat" description="ANK" evidence="7">
    <location>
        <begin position="267"/>
        <end position="299"/>
    </location>
</feature>
<dbReference type="PROSITE" id="PS50088">
    <property type="entry name" value="ANK_REPEAT"/>
    <property type="match status" value="2"/>
</dbReference>
<dbReference type="STRING" id="7574.A0A1S3IDL8"/>
<dbReference type="SMART" id="SM00219">
    <property type="entry name" value="TyrKc"/>
    <property type="match status" value="1"/>
</dbReference>
<feature type="domain" description="SH2" evidence="12">
    <location>
        <begin position="335"/>
        <end position="427"/>
    </location>
</feature>
<organism evidence="14 15">
    <name type="scientific">Lingula anatina</name>
    <name type="common">Brachiopod</name>
    <name type="synonym">Lingula unguis</name>
    <dbReference type="NCBI Taxonomy" id="7574"/>
    <lineage>
        <taxon>Eukaryota</taxon>
        <taxon>Metazoa</taxon>
        <taxon>Spiralia</taxon>
        <taxon>Lophotrochozoa</taxon>
        <taxon>Brachiopoda</taxon>
        <taxon>Linguliformea</taxon>
        <taxon>Lingulata</taxon>
        <taxon>Lingulida</taxon>
        <taxon>Linguloidea</taxon>
        <taxon>Lingulidae</taxon>
        <taxon>Lingula</taxon>
    </lineage>
</organism>
<dbReference type="SUPFAM" id="SSF56112">
    <property type="entry name" value="Protein kinase-like (PK-like)"/>
    <property type="match status" value="1"/>
</dbReference>
<dbReference type="InterPro" id="IPR001245">
    <property type="entry name" value="Ser-Thr/Tyr_kinase_cat_dom"/>
</dbReference>
<dbReference type="FunFam" id="1.10.510.10:FF:000521">
    <property type="entry name" value="Tyrosine-protein kinase pr2"/>
    <property type="match status" value="1"/>
</dbReference>
<feature type="compositionally biased region" description="Low complexity" evidence="11">
    <location>
        <begin position="490"/>
        <end position="503"/>
    </location>
</feature>
<evidence type="ECO:0000256" key="11">
    <source>
        <dbReference type="SAM" id="MobiDB-lite"/>
    </source>
</evidence>
<dbReference type="FunCoup" id="A0A1S3IDL8">
    <property type="interactions" value="178"/>
</dbReference>
<dbReference type="Pfam" id="PF12796">
    <property type="entry name" value="Ank_2"/>
    <property type="match status" value="2"/>
</dbReference>
<evidence type="ECO:0000313" key="15">
    <source>
        <dbReference type="RefSeq" id="XP_013395956.1"/>
    </source>
</evidence>
<reference evidence="15" key="1">
    <citation type="submission" date="2025-08" db="UniProtKB">
        <authorList>
            <consortium name="RefSeq"/>
        </authorList>
    </citation>
    <scope>IDENTIFICATION</scope>
    <source>
        <tissue evidence="15">Gonads</tissue>
    </source>
</reference>
<dbReference type="InterPro" id="IPR008266">
    <property type="entry name" value="Tyr_kinase_AS"/>
</dbReference>
<name>A0A1S3IDL8_LINAN</name>
<evidence type="ECO:0000256" key="3">
    <source>
        <dbReference type="ARBA" id="ARBA00022777"/>
    </source>
</evidence>
<feature type="domain" description="Protein kinase" evidence="13">
    <location>
        <begin position="597"/>
        <end position="856"/>
    </location>
</feature>
<protein>
    <recommendedName>
        <fullName evidence="10">Tyrosine-protein kinase</fullName>
        <ecNumber evidence="10">2.7.10.2</ecNumber>
    </recommendedName>
</protein>
<dbReference type="PROSITE" id="PS00109">
    <property type="entry name" value="PROTEIN_KINASE_TYR"/>
    <property type="match status" value="1"/>
</dbReference>
<keyword evidence="1 10" id="KW-0808">Transferase</keyword>
<dbReference type="InterPro" id="IPR002110">
    <property type="entry name" value="Ankyrin_rpt"/>
</dbReference>
<evidence type="ECO:0000313" key="14">
    <source>
        <dbReference type="Proteomes" id="UP000085678"/>
    </source>
</evidence>
<dbReference type="InterPro" id="IPR036860">
    <property type="entry name" value="SH2_dom_sf"/>
</dbReference>
<comment type="catalytic activity">
    <reaction evidence="6 10">
        <text>L-tyrosyl-[protein] + ATP = O-phospho-L-tyrosyl-[protein] + ADP + H(+)</text>
        <dbReference type="Rhea" id="RHEA:10596"/>
        <dbReference type="Rhea" id="RHEA-COMP:10136"/>
        <dbReference type="Rhea" id="RHEA-COMP:20101"/>
        <dbReference type="ChEBI" id="CHEBI:15378"/>
        <dbReference type="ChEBI" id="CHEBI:30616"/>
        <dbReference type="ChEBI" id="CHEBI:46858"/>
        <dbReference type="ChEBI" id="CHEBI:61978"/>
        <dbReference type="ChEBI" id="CHEBI:456216"/>
        <dbReference type="EC" id="2.7.10.2"/>
    </reaction>
</comment>
<dbReference type="PANTHER" id="PTHR24418">
    <property type="entry name" value="TYROSINE-PROTEIN KINASE"/>
    <property type="match status" value="1"/>
</dbReference>
<keyword evidence="5 10" id="KW-0829">Tyrosine-protein kinase</keyword>
<keyword evidence="8" id="KW-0727">SH2 domain</keyword>
<evidence type="ECO:0000256" key="4">
    <source>
        <dbReference type="ARBA" id="ARBA00022840"/>
    </source>
</evidence>